<feature type="compositionally biased region" description="Low complexity" evidence="2">
    <location>
        <begin position="196"/>
        <end position="212"/>
    </location>
</feature>
<dbReference type="InterPro" id="IPR052750">
    <property type="entry name" value="GH18_Chitinase"/>
</dbReference>
<dbReference type="EMBL" id="BAAAPL010000001">
    <property type="protein sequence ID" value="GAA1694905.1"/>
    <property type="molecule type" value="Genomic_DNA"/>
</dbReference>
<dbReference type="Proteomes" id="UP001501690">
    <property type="component" value="Unassembled WGS sequence"/>
</dbReference>
<dbReference type="RefSeq" id="WP_344070048.1">
    <property type="nucleotide sequence ID" value="NZ_BAAAPL010000001.1"/>
</dbReference>
<evidence type="ECO:0000313" key="6">
    <source>
        <dbReference type="Proteomes" id="UP001501690"/>
    </source>
</evidence>
<dbReference type="SMART" id="SM00495">
    <property type="entry name" value="ChtBD3"/>
    <property type="match status" value="2"/>
</dbReference>
<dbReference type="CDD" id="cd12215">
    <property type="entry name" value="ChiC_BD"/>
    <property type="match status" value="2"/>
</dbReference>
<dbReference type="Gene3D" id="3.20.20.80">
    <property type="entry name" value="Glycosidases"/>
    <property type="match status" value="1"/>
</dbReference>
<keyword evidence="1" id="KW-0378">Hydrolase</keyword>
<feature type="region of interest" description="Disordered" evidence="2">
    <location>
        <begin position="188"/>
        <end position="225"/>
    </location>
</feature>
<organism evidence="5 6">
    <name type="scientific">Microbacterium sediminicola</name>
    <dbReference type="NCBI Taxonomy" id="415210"/>
    <lineage>
        <taxon>Bacteria</taxon>
        <taxon>Bacillati</taxon>
        <taxon>Actinomycetota</taxon>
        <taxon>Actinomycetes</taxon>
        <taxon>Micrococcales</taxon>
        <taxon>Microbacteriaceae</taxon>
        <taxon>Microbacterium</taxon>
    </lineage>
</organism>
<name>A0ABN2HXK5_9MICO</name>
<feature type="compositionally biased region" description="Low complexity" evidence="2">
    <location>
        <begin position="111"/>
        <end position="131"/>
    </location>
</feature>
<gene>
    <name evidence="5" type="ORF">GCM10009808_10000</name>
</gene>
<feature type="chain" id="PRO_5045704631" description="Chitin-binding type-3 domain-containing protein" evidence="3">
    <location>
        <begin position="31"/>
        <end position="540"/>
    </location>
</feature>
<feature type="compositionally biased region" description="Pro residues" evidence="2">
    <location>
        <begin position="96"/>
        <end position="110"/>
    </location>
</feature>
<dbReference type="Gene3D" id="2.10.10.20">
    <property type="entry name" value="Carbohydrate-binding module superfamily 5/12"/>
    <property type="match status" value="2"/>
</dbReference>
<evidence type="ECO:0000256" key="3">
    <source>
        <dbReference type="SAM" id="SignalP"/>
    </source>
</evidence>
<reference evidence="5 6" key="1">
    <citation type="journal article" date="2019" name="Int. J. Syst. Evol. Microbiol.">
        <title>The Global Catalogue of Microorganisms (GCM) 10K type strain sequencing project: providing services to taxonomists for standard genome sequencing and annotation.</title>
        <authorList>
            <consortium name="The Broad Institute Genomics Platform"/>
            <consortium name="The Broad Institute Genome Sequencing Center for Infectious Disease"/>
            <person name="Wu L."/>
            <person name="Ma J."/>
        </authorList>
    </citation>
    <scope>NUCLEOTIDE SEQUENCE [LARGE SCALE GENOMIC DNA]</scope>
    <source>
        <strain evidence="5 6">JCM 15577</strain>
    </source>
</reference>
<feature type="signal peptide" evidence="3">
    <location>
        <begin position="1"/>
        <end position="30"/>
    </location>
</feature>
<dbReference type="PANTHER" id="PTHR42976">
    <property type="entry name" value="BIFUNCTIONAL CHITINASE/LYSOZYME-RELATED"/>
    <property type="match status" value="1"/>
</dbReference>
<dbReference type="SUPFAM" id="SSF51445">
    <property type="entry name" value="(Trans)glycosidases"/>
    <property type="match status" value="1"/>
</dbReference>
<feature type="domain" description="Chitin-binding type-3" evidence="4">
    <location>
        <begin position="38"/>
        <end position="87"/>
    </location>
</feature>
<sequence length="540" mass="54765">MSVRSPFLPATVATLALLAAGLVAALPAQADAAVAECAPEWSASTVYWGGDTASAEGVNYRANWWSRGDSPVTHNGVAGTGQPWTIVGACGDADPTPTPTVTPSSTPAPSPTASAAPSATPTSTPSPTPTATCTAAAWKDSTVYWGGDLASIGSVTYRANWWTLGSDPETSSGAAGSGQPWTVVTGCEASDPTPEPTVTAEPTPEPSSTVLPTPEPSEPGETGVSPDFVFSAYKDVTINMDWNTLEMNTLVTGERLALVGDGGLLDSDLTALDAVTLAFATGQCGSENWGGVAGADFAAANVPILDAADVDYVISTGGANGGFHCDSGAGLAAFIDRYASDNLTGVDFDIEAGQAVADIQALAEAAAAIEDSYPGLRFSFTIATLAASDGSLGGVNATGDATVHAVRDSGLENYTINLMVMNYGTAGAGFCVVDGAGGCDMGASAVQAAKNLHATYGIPLSKIELTPMTGRNNVADEIFTLDDVDTVMAYALTNGLAGVHTWSLDRDTPCDDAWASPVCNSITDGTAPLDYTNRFLAALG</sequence>
<feature type="region of interest" description="Disordered" evidence="2">
    <location>
        <begin position="90"/>
        <end position="131"/>
    </location>
</feature>
<dbReference type="InterPro" id="IPR017853">
    <property type="entry name" value="GH"/>
</dbReference>
<keyword evidence="6" id="KW-1185">Reference proteome</keyword>
<evidence type="ECO:0000259" key="4">
    <source>
        <dbReference type="SMART" id="SM00495"/>
    </source>
</evidence>
<dbReference type="InterPro" id="IPR036573">
    <property type="entry name" value="CBM_sf_5/12"/>
</dbReference>
<dbReference type="PANTHER" id="PTHR42976:SF1">
    <property type="entry name" value="GH18 DOMAIN-CONTAINING PROTEIN-RELATED"/>
    <property type="match status" value="1"/>
</dbReference>
<keyword evidence="3" id="KW-0732">Signal</keyword>
<protein>
    <recommendedName>
        <fullName evidence="4">Chitin-binding type-3 domain-containing protein</fullName>
    </recommendedName>
</protein>
<evidence type="ECO:0000256" key="2">
    <source>
        <dbReference type="SAM" id="MobiDB-lite"/>
    </source>
</evidence>
<proteinExistence type="predicted"/>
<feature type="domain" description="Chitin-binding type-3" evidence="4">
    <location>
        <begin position="135"/>
        <end position="184"/>
    </location>
</feature>
<evidence type="ECO:0000256" key="1">
    <source>
        <dbReference type="ARBA" id="ARBA00022801"/>
    </source>
</evidence>
<evidence type="ECO:0000313" key="5">
    <source>
        <dbReference type="EMBL" id="GAA1694905.1"/>
    </source>
</evidence>
<comment type="caution">
    <text evidence="5">The sequence shown here is derived from an EMBL/GenBank/DDBJ whole genome shotgun (WGS) entry which is preliminary data.</text>
</comment>
<dbReference type="SUPFAM" id="SSF51055">
    <property type="entry name" value="Carbohydrate binding domain"/>
    <property type="match status" value="2"/>
</dbReference>
<dbReference type="InterPro" id="IPR003610">
    <property type="entry name" value="CBM5/12"/>
</dbReference>
<accession>A0ABN2HXK5</accession>